<sequence length="156" mass="16586">MYLVDISAGSWAQDECAPLLAEVLATRGLPPYPGPPAAAVDFEEKLIPNMAAFAEVCARHGATELLNASLIVPVDFSGLIELPIESSFDDVTRAFSAQRLRAPIAPIAAEVGMPADLPSGAMALTIAIDDPLIFYVALYHQAAEHSLRHGCPLTYI</sequence>
<accession>A0ABV9W567</accession>
<proteinExistence type="predicted"/>
<gene>
    <name evidence="1" type="ORF">ACFPIJ_36955</name>
</gene>
<comment type="caution">
    <text evidence="1">The sequence shown here is derived from an EMBL/GenBank/DDBJ whole genome shotgun (WGS) entry which is preliminary data.</text>
</comment>
<organism evidence="1 2">
    <name type="scientific">Dactylosporangium cerinum</name>
    <dbReference type="NCBI Taxonomy" id="1434730"/>
    <lineage>
        <taxon>Bacteria</taxon>
        <taxon>Bacillati</taxon>
        <taxon>Actinomycetota</taxon>
        <taxon>Actinomycetes</taxon>
        <taxon>Micromonosporales</taxon>
        <taxon>Micromonosporaceae</taxon>
        <taxon>Dactylosporangium</taxon>
    </lineage>
</organism>
<dbReference type="Proteomes" id="UP001595912">
    <property type="component" value="Unassembled WGS sequence"/>
</dbReference>
<reference evidence="2" key="1">
    <citation type="journal article" date="2019" name="Int. J. Syst. Evol. Microbiol.">
        <title>The Global Catalogue of Microorganisms (GCM) 10K type strain sequencing project: providing services to taxonomists for standard genome sequencing and annotation.</title>
        <authorList>
            <consortium name="The Broad Institute Genomics Platform"/>
            <consortium name="The Broad Institute Genome Sequencing Center for Infectious Disease"/>
            <person name="Wu L."/>
            <person name="Ma J."/>
        </authorList>
    </citation>
    <scope>NUCLEOTIDE SEQUENCE [LARGE SCALE GENOMIC DNA]</scope>
    <source>
        <strain evidence="2">CGMCC 4.7152</strain>
    </source>
</reference>
<dbReference type="RefSeq" id="WP_380122380.1">
    <property type="nucleotide sequence ID" value="NZ_JBHSIU010000052.1"/>
</dbReference>
<name>A0ABV9W567_9ACTN</name>
<evidence type="ECO:0000313" key="2">
    <source>
        <dbReference type="Proteomes" id="UP001595912"/>
    </source>
</evidence>
<protein>
    <submittedName>
        <fullName evidence="1">Uncharacterized protein</fullName>
    </submittedName>
</protein>
<dbReference type="EMBL" id="JBHSIU010000052">
    <property type="protein sequence ID" value="MFC5003397.1"/>
    <property type="molecule type" value="Genomic_DNA"/>
</dbReference>
<keyword evidence="2" id="KW-1185">Reference proteome</keyword>
<evidence type="ECO:0000313" key="1">
    <source>
        <dbReference type="EMBL" id="MFC5003397.1"/>
    </source>
</evidence>